<dbReference type="InterPro" id="IPR017689">
    <property type="entry name" value="BamD"/>
</dbReference>
<dbReference type="InterPro" id="IPR039565">
    <property type="entry name" value="BamD-like"/>
</dbReference>
<protein>
    <recommendedName>
        <fullName evidence="4">Outer membrane lipoprotein BamD-like domain-containing protein</fullName>
    </recommendedName>
</protein>
<evidence type="ECO:0000313" key="5">
    <source>
        <dbReference type="EMBL" id="SVD59655.1"/>
    </source>
</evidence>
<keyword evidence="3" id="KW-0998">Cell outer membrane</keyword>
<keyword evidence="2" id="KW-0472">Membrane</keyword>
<dbReference type="Pfam" id="PF13525">
    <property type="entry name" value="YfiO"/>
    <property type="match status" value="1"/>
</dbReference>
<dbReference type="NCBIfam" id="TIGR03302">
    <property type="entry name" value="OM_YfiO"/>
    <property type="match status" value="1"/>
</dbReference>
<evidence type="ECO:0000256" key="2">
    <source>
        <dbReference type="ARBA" id="ARBA00023136"/>
    </source>
</evidence>
<name>A0A382WMT4_9ZZZZ</name>
<accession>A0A382WMT4</accession>
<feature type="domain" description="Outer membrane lipoprotein BamD-like" evidence="4">
    <location>
        <begin position="39"/>
        <end position="224"/>
    </location>
</feature>
<dbReference type="EMBL" id="UINC01160810">
    <property type="protein sequence ID" value="SVD59655.1"/>
    <property type="molecule type" value="Genomic_DNA"/>
</dbReference>
<proteinExistence type="predicted"/>
<evidence type="ECO:0000256" key="3">
    <source>
        <dbReference type="ARBA" id="ARBA00023237"/>
    </source>
</evidence>
<sequence>MYSSWSSLWIIFVCVLSLVLVATGCGGGAAILTADPTGTPLFDQGQDALVEEDWNDAIAAFDTLLRNYPSSPYLAEARLGIGRAYYEQGRVDSLILAVDAFQGFLTYHPSHKFVDYAQYMVGMTYVKQMRTPDRDQAPTRRAIDAMDQFLENYPDSSLHASVVEERRKAIDSLAAHELQVARWQASRDEDWDAAIDRVNFALESFPETTLKCDLLFTMGDAYKEA</sequence>
<dbReference type="SUPFAM" id="SSF48452">
    <property type="entry name" value="TPR-like"/>
    <property type="match status" value="1"/>
</dbReference>
<reference evidence="5" key="1">
    <citation type="submission" date="2018-05" db="EMBL/GenBank/DDBJ databases">
        <authorList>
            <person name="Lanie J.A."/>
            <person name="Ng W.-L."/>
            <person name="Kazmierczak K.M."/>
            <person name="Andrzejewski T.M."/>
            <person name="Davidsen T.M."/>
            <person name="Wayne K.J."/>
            <person name="Tettelin H."/>
            <person name="Glass J.I."/>
            <person name="Rusch D."/>
            <person name="Podicherti R."/>
            <person name="Tsui H.-C.T."/>
            <person name="Winkler M.E."/>
        </authorList>
    </citation>
    <scope>NUCLEOTIDE SEQUENCE</scope>
</reference>
<keyword evidence="1" id="KW-0732">Signal</keyword>
<dbReference type="Gene3D" id="1.25.40.10">
    <property type="entry name" value="Tetratricopeptide repeat domain"/>
    <property type="match status" value="1"/>
</dbReference>
<evidence type="ECO:0000259" key="4">
    <source>
        <dbReference type="Pfam" id="PF13525"/>
    </source>
</evidence>
<gene>
    <name evidence="5" type="ORF">METZ01_LOCUS412509</name>
</gene>
<organism evidence="5">
    <name type="scientific">marine metagenome</name>
    <dbReference type="NCBI Taxonomy" id="408172"/>
    <lineage>
        <taxon>unclassified sequences</taxon>
        <taxon>metagenomes</taxon>
        <taxon>ecological metagenomes</taxon>
    </lineage>
</organism>
<evidence type="ECO:0000256" key="1">
    <source>
        <dbReference type="ARBA" id="ARBA00022729"/>
    </source>
</evidence>
<feature type="non-terminal residue" evidence="5">
    <location>
        <position position="225"/>
    </location>
</feature>
<dbReference type="AlphaFoldDB" id="A0A382WMT4"/>
<dbReference type="InterPro" id="IPR011990">
    <property type="entry name" value="TPR-like_helical_dom_sf"/>
</dbReference>